<organism evidence="1 2">
    <name type="scientific">Salinibacter ruber (strain DSM 13855 / M31)</name>
    <dbReference type="NCBI Taxonomy" id="309807"/>
    <lineage>
        <taxon>Bacteria</taxon>
        <taxon>Pseudomonadati</taxon>
        <taxon>Rhodothermota</taxon>
        <taxon>Rhodothermia</taxon>
        <taxon>Rhodothermales</taxon>
        <taxon>Salinibacteraceae</taxon>
        <taxon>Salinibacter</taxon>
    </lineage>
</organism>
<dbReference type="EMBL" id="CP000159">
    <property type="protein sequence ID" value="ABC44633.1"/>
    <property type="molecule type" value="Genomic_DNA"/>
</dbReference>
<gene>
    <name evidence="1" type="ordered locus">SRU_0985</name>
</gene>
<dbReference type="KEGG" id="sru:SRU_0985"/>
<dbReference type="AlphaFoldDB" id="Q2S3W4"/>
<dbReference type="OrthoDB" id="1495750at2"/>
<proteinExistence type="predicted"/>
<dbReference type="HOGENOM" id="CLU_2107305_0_0_10"/>
<dbReference type="EnsemblBacteria" id="ABC44633">
    <property type="protein sequence ID" value="ABC44633"/>
    <property type="gene ID" value="SRU_0985"/>
</dbReference>
<name>Q2S3W4_SALRD</name>
<keyword evidence="2" id="KW-1185">Reference proteome</keyword>
<evidence type="ECO:0000313" key="1">
    <source>
        <dbReference type="EMBL" id="ABC44633.1"/>
    </source>
</evidence>
<dbReference type="Proteomes" id="UP000008674">
    <property type="component" value="Chromosome"/>
</dbReference>
<reference evidence="1 2" key="1">
    <citation type="journal article" date="2005" name="Proc. Natl. Acad. Sci. U.S.A.">
        <title>The genome of Salinibacter ruber: convergence and gene exchange among hyperhalophilic bacteria and archaea.</title>
        <authorList>
            <person name="Mongodin E.F."/>
            <person name="Nelson K.E."/>
            <person name="Daugherty S."/>
            <person name="Deboy R.T."/>
            <person name="Wister J."/>
            <person name="Khouri H."/>
            <person name="Weidman J."/>
            <person name="Walsh D.A."/>
            <person name="Papke R.T."/>
            <person name="Sanchez Perez G."/>
            <person name="Sharma A.K."/>
            <person name="Nesbo C.L."/>
            <person name="MacLeod D."/>
            <person name="Bapteste E."/>
            <person name="Doolittle W.F."/>
            <person name="Charlebois R.L."/>
            <person name="Legault B."/>
            <person name="Rodriguez-Valera F."/>
        </authorList>
    </citation>
    <scope>NUCLEOTIDE SEQUENCE [LARGE SCALE GENOMIC DNA]</scope>
    <source>
        <strain evidence="2">DSM 13855 / CECT 5946 / M31</strain>
    </source>
</reference>
<accession>Q2S3W4</accession>
<protein>
    <submittedName>
        <fullName evidence="1">Citrate synthase family protein</fullName>
    </submittedName>
</protein>
<sequence length="120" mass="13060">MIHPLMASSVPSDTSVLFATDHGSVERTTQGRVRLRFGGTSWILASSDVPGLRDTTRSLASEVYHCERDCRWQLRVDGHPTVVLDSDEVLRLDALLDGAVTMLELDAILDGASISRPVVA</sequence>
<evidence type="ECO:0000313" key="2">
    <source>
        <dbReference type="Proteomes" id="UP000008674"/>
    </source>
</evidence>